<comment type="caution">
    <text evidence="1">The sequence shown here is derived from an EMBL/GenBank/DDBJ whole genome shotgun (WGS) entry which is preliminary data.</text>
</comment>
<dbReference type="Proteomes" id="UP001589562">
    <property type="component" value="Unassembled WGS sequence"/>
</dbReference>
<organism evidence="1 2">
    <name type="scientific">Flavobacterium gyeonganense</name>
    <dbReference type="NCBI Taxonomy" id="1310418"/>
    <lineage>
        <taxon>Bacteria</taxon>
        <taxon>Pseudomonadati</taxon>
        <taxon>Bacteroidota</taxon>
        <taxon>Flavobacteriia</taxon>
        <taxon>Flavobacteriales</taxon>
        <taxon>Flavobacteriaceae</taxon>
        <taxon>Flavobacterium</taxon>
    </lineage>
</organism>
<evidence type="ECO:0000313" key="2">
    <source>
        <dbReference type="Proteomes" id="UP001589562"/>
    </source>
</evidence>
<reference evidence="1 2" key="1">
    <citation type="submission" date="2024-09" db="EMBL/GenBank/DDBJ databases">
        <authorList>
            <person name="Sun Q."/>
            <person name="Mori K."/>
        </authorList>
    </citation>
    <scope>NUCLEOTIDE SEQUENCE [LARGE SCALE GENOMIC DNA]</scope>
    <source>
        <strain evidence="1 2">CECT 8365</strain>
    </source>
</reference>
<sequence length="610" mass="70735">MSYRFVKIFFFLIFLWNFSQSTFSQEKQTKKDSIEKYHKIKKLSEKSKFTNFLRKIIFKPAKIKKKNKTLVEKEHLPNVDGKIIRNIRIITLDPFGQSDTDSTMVPKNWGERTGNKLHLKTKRFAIQNLLLFRKNSAYDTYKIKETERIIRSQKFVSKVNISEELVSPTNDSIDITVRVLDTWSLIPKFSISSSRIGIGFNDRNFVGTGQQLEYKFSNRFEDGHNGHNALYTIPNIKNTFVTTKFKYLNDLDDNYIKGIAFERPFYSPLAKWAGGIIMEQQYRRDTLQDATLKYEYQPFKYNSHDFWAGKAFNITGVNPKKKERTTNLIVSGRFLNIDYTEKPNVEFDTISFFSDEKQVLMGFGINTREFVKDNYIFRNGFTEDVPIGRIYGITLGYQYKNKIWRPYVGAQASFGDYYKWGFLSTNFEIGTFFNQSKTYQTSISLKANYFTSLLTLGDWKLRQFIKPEMVIGINRASSVGDQLTINENYGLAGFNAAYYGKSKMVLTLQTQTYAPKEVLGFRLNPYFNYSIAVLGNSSSGLLQNKYFSKIGVGVLISNDYLVFSAFQLSISYYPTIPFQGESIFKTNTFETQDIGLQSFELGKPKIVEYK</sequence>
<gene>
    <name evidence="1" type="ORF">ACFFVK_14560</name>
</gene>
<dbReference type="Gene3D" id="3.10.20.310">
    <property type="entry name" value="membrane protein fhac"/>
    <property type="match status" value="1"/>
</dbReference>
<keyword evidence="2" id="KW-1185">Reference proteome</keyword>
<evidence type="ECO:0000313" key="1">
    <source>
        <dbReference type="EMBL" id="MFB9109806.1"/>
    </source>
</evidence>
<name>A0ABV5HD28_9FLAO</name>
<dbReference type="RefSeq" id="WP_379680731.1">
    <property type="nucleotide sequence ID" value="NZ_JBHMFE010000020.1"/>
</dbReference>
<dbReference type="EMBL" id="JBHMFE010000020">
    <property type="protein sequence ID" value="MFB9109806.1"/>
    <property type="molecule type" value="Genomic_DNA"/>
</dbReference>
<proteinExistence type="predicted"/>
<protein>
    <submittedName>
        <fullName evidence="1">Uncharacterized protein</fullName>
    </submittedName>
</protein>
<accession>A0ABV5HD28</accession>